<evidence type="ECO:0000256" key="6">
    <source>
        <dbReference type="ARBA" id="ARBA00023242"/>
    </source>
</evidence>
<dbReference type="InParanoid" id="A0A7M7PX71"/>
<dbReference type="GO" id="GO:0005654">
    <property type="term" value="C:nucleoplasm"/>
    <property type="evidence" value="ECO:0000318"/>
    <property type="project" value="GO_Central"/>
</dbReference>
<dbReference type="KEGG" id="spu:591530"/>
<evidence type="ECO:0000313" key="10">
    <source>
        <dbReference type="EnsemblMetazoa" id="XP_030855867"/>
    </source>
</evidence>
<accession>A0A7M7PX71</accession>
<feature type="region of interest" description="Disordered" evidence="8">
    <location>
        <begin position="505"/>
        <end position="568"/>
    </location>
</feature>
<dbReference type="OMA" id="RNWLINQ"/>
<protein>
    <recommendedName>
        <fullName evidence="4">Protein SHQ1 homolog</fullName>
    </recommendedName>
</protein>
<comment type="similarity">
    <text evidence="3">Belongs to the SHQ1 family.</text>
</comment>
<dbReference type="InterPro" id="IPR039742">
    <property type="entry name" value="Shq1"/>
</dbReference>
<dbReference type="RefSeq" id="XP_030855867.1">
    <property type="nucleotide sequence ID" value="XM_031000007.1"/>
</dbReference>
<dbReference type="CTD" id="55164"/>
<dbReference type="InterPro" id="IPR007052">
    <property type="entry name" value="CS_dom"/>
</dbReference>
<dbReference type="FunFam" id="2.60.40.790:FF:000022">
    <property type="entry name" value="Protein SHQ1 homolog"/>
    <property type="match status" value="1"/>
</dbReference>
<evidence type="ECO:0000256" key="4">
    <source>
        <dbReference type="ARBA" id="ARBA00013750"/>
    </source>
</evidence>
<feature type="compositionally biased region" description="Low complexity" evidence="8">
    <location>
        <begin position="636"/>
        <end position="661"/>
    </location>
</feature>
<dbReference type="PROSITE" id="PS51203">
    <property type="entry name" value="CS"/>
    <property type="match status" value="1"/>
</dbReference>
<feature type="region of interest" description="Disordered" evidence="8">
    <location>
        <begin position="434"/>
        <end position="471"/>
    </location>
</feature>
<evidence type="ECO:0000256" key="5">
    <source>
        <dbReference type="ARBA" id="ARBA00022490"/>
    </source>
</evidence>
<dbReference type="FunCoup" id="A0A7M7PX71">
    <property type="interactions" value="511"/>
</dbReference>
<dbReference type="EnsemblMetazoa" id="XM_031000007">
    <property type="protein sequence ID" value="XP_030855867"/>
    <property type="gene ID" value="LOC591530"/>
</dbReference>
<dbReference type="GO" id="GO:0051082">
    <property type="term" value="F:unfolded protein binding"/>
    <property type="evidence" value="ECO:0000318"/>
    <property type="project" value="GO_Central"/>
</dbReference>
<dbReference type="GO" id="GO:0005737">
    <property type="term" value="C:cytoplasm"/>
    <property type="evidence" value="ECO:0000318"/>
    <property type="project" value="GO_Central"/>
</dbReference>
<dbReference type="Pfam" id="PF21413">
    <property type="entry name" value="SHQ1-like_CS"/>
    <property type="match status" value="1"/>
</dbReference>
<dbReference type="PANTHER" id="PTHR12967">
    <property type="entry name" value="PROTEIN SHQ1 HOMOLOG"/>
    <property type="match status" value="1"/>
</dbReference>
<evidence type="ECO:0000259" key="9">
    <source>
        <dbReference type="PROSITE" id="PS51203"/>
    </source>
</evidence>
<keyword evidence="6" id="KW-0539">Nucleus</keyword>
<reference evidence="10" key="2">
    <citation type="submission" date="2021-01" db="UniProtKB">
        <authorList>
            <consortium name="EnsemblMetazoa"/>
        </authorList>
    </citation>
    <scope>IDENTIFICATION</scope>
</reference>
<dbReference type="AlphaFoldDB" id="A0A7M7PX71"/>
<feature type="compositionally biased region" description="Polar residues" evidence="8">
    <location>
        <begin position="460"/>
        <end position="471"/>
    </location>
</feature>
<evidence type="ECO:0000313" key="11">
    <source>
        <dbReference type="Proteomes" id="UP000007110"/>
    </source>
</evidence>
<dbReference type="GeneID" id="591530"/>
<sequence length="682" mass="76625">MLTPAFELKQDPSYLTIIIKARYAKVSETEIFVDGADFKFHSKPYFLRLNLPGRLIEDGKEKASYDVDTGTFTVRIPKESEGEEFQGLDLLTKLLAPSGETSAKEPCIEVIGNDEGRGDGEDVEEDFDWQVEQQPFCGDEEDRGRLGGNVTYGFANRRSGVFKRLRDEICGVVDIDEADNISLPERKRARMMAEKEKFDDSHYLADLYQDDAIQPLLQFKPSWVQNYKKMREKMVLAGETASGQDFTYNVGFTEDEKELMVKLPRKEFTLSNVEVDGALLGVADILFAYAYNVRSNEGEHSVESAWTVCKLSSTLSCLDWFQTPREMAIACCRRALCFPLYRSWALCRKLLKDVRMILRLGRNQVLKCFFEIHKLLSNDEPRYILNDLYISDYCVWLQSISNERLAALEQQIGEAQLEKKDIGLDLDDLEEAASVVEDDEMRRNGTEHREDQTPGHHGNPSLQEHSMDSDQPQVIHQVGYPDLIRRATPGPDVVTAHIVRAAETVAMERDDDSDDSDDEDNVHVADGGVVQEHSMKESGTSSQIPKTGSSSDVGEVSNLNHCSPDNDSVNKVIIASTDCSDDRLGQVMPSSTNSLDLPHSGSPSRTMHIRRKDEQGNDREDEVEVVETMQDMLNHLSLDPSIPSSSSSSSSLSLTSSGHKSSSNKEWAEKPPTKLVEMFEDK</sequence>
<feature type="coiled-coil region" evidence="7">
    <location>
        <begin position="405"/>
        <end position="432"/>
    </location>
</feature>
<organism evidence="10 11">
    <name type="scientific">Strongylocentrotus purpuratus</name>
    <name type="common">Purple sea urchin</name>
    <dbReference type="NCBI Taxonomy" id="7668"/>
    <lineage>
        <taxon>Eukaryota</taxon>
        <taxon>Metazoa</taxon>
        <taxon>Echinodermata</taxon>
        <taxon>Eleutherozoa</taxon>
        <taxon>Echinozoa</taxon>
        <taxon>Echinoidea</taxon>
        <taxon>Euechinoidea</taxon>
        <taxon>Echinacea</taxon>
        <taxon>Camarodonta</taxon>
        <taxon>Echinidea</taxon>
        <taxon>Strongylocentrotidae</taxon>
        <taxon>Strongylocentrotus</taxon>
    </lineage>
</organism>
<evidence type="ECO:0000256" key="3">
    <source>
        <dbReference type="ARBA" id="ARBA00005607"/>
    </source>
</evidence>
<dbReference type="PANTHER" id="PTHR12967:SF0">
    <property type="entry name" value="PROTEIN SHQ1 HOMOLOG"/>
    <property type="match status" value="1"/>
</dbReference>
<proteinExistence type="inferred from homology"/>
<name>A0A7M7PX71_STRPU</name>
<keyword evidence="11" id="KW-1185">Reference proteome</keyword>
<feature type="region of interest" description="Disordered" evidence="8">
    <location>
        <begin position="582"/>
        <end position="682"/>
    </location>
</feature>
<evidence type="ECO:0000256" key="8">
    <source>
        <dbReference type="SAM" id="MobiDB-lite"/>
    </source>
</evidence>
<dbReference type="GO" id="GO:0005829">
    <property type="term" value="C:cytosol"/>
    <property type="evidence" value="ECO:0007669"/>
    <property type="project" value="UniProtKB-SubCell"/>
</dbReference>
<dbReference type="Gene3D" id="2.60.40.790">
    <property type="match status" value="1"/>
</dbReference>
<keyword evidence="5" id="KW-0963">Cytoplasm</keyword>
<dbReference type="InterPro" id="IPR008978">
    <property type="entry name" value="HSP20-like_chaperone"/>
</dbReference>
<evidence type="ECO:0000256" key="2">
    <source>
        <dbReference type="ARBA" id="ARBA00004642"/>
    </source>
</evidence>
<dbReference type="Proteomes" id="UP000007110">
    <property type="component" value="Unassembled WGS sequence"/>
</dbReference>
<feature type="compositionally biased region" description="Basic and acidic residues" evidence="8">
    <location>
        <begin position="666"/>
        <end position="682"/>
    </location>
</feature>
<feature type="compositionally biased region" description="Polar residues" evidence="8">
    <location>
        <begin position="537"/>
        <end position="568"/>
    </location>
</feature>
<dbReference type="GO" id="GO:0000493">
    <property type="term" value="P:box H/ACA snoRNP assembly"/>
    <property type="evidence" value="ECO:0000318"/>
    <property type="project" value="GO_Central"/>
</dbReference>
<feature type="compositionally biased region" description="Basic and acidic residues" evidence="8">
    <location>
        <begin position="440"/>
        <end position="454"/>
    </location>
</feature>
<feature type="compositionally biased region" description="Acidic residues" evidence="8">
    <location>
        <begin position="509"/>
        <end position="520"/>
    </location>
</feature>
<dbReference type="OrthoDB" id="73639at2759"/>
<feature type="compositionally biased region" description="Polar residues" evidence="8">
    <location>
        <begin position="588"/>
        <end position="605"/>
    </location>
</feature>
<dbReference type="InterPro" id="IPR007009">
    <property type="entry name" value="Shq1_C"/>
</dbReference>
<dbReference type="Pfam" id="PF04925">
    <property type="entry name" value="SHQ1"/>
    <property type="match status" value="1"/>
</dbReference>
<dbReference type="InterPro" id="IPR048696">
    <property type="entry name" value="SHQ1-like_CS"/>
</dbReference>
<evidence type="ECO:0000256" key="1">
    <source>
        <dbReference type="ARBA" id="ARBA00004514"/>
    </source>
</evidence>
<feature type="domain" description="CS" evidence="9">
    <location>
        <begin position="1"/>
        <end position="89"/>
    </location>
</feature>
<comment type="subcellular location">
    <subcellularLocation>
        <location evidence="1">Cytoplasm</location>
        <location evidence="1">Cytosol</location>
    </subcellularLocation>
    <subcellularLocation>
        <location evidence="2">Nucleus</location>
        <location evidence="2">Nucleoplasm</location>
    </subcellularLocation>
</comment>
<keyword evidence="7" id="KW-0175">Coiled coil</keyword>
<reference evidence="11" key="1">
    <citation type="submission" date="2015-02" db="EMBL/GenBank/DDBJ databases">
        <title>Genome sequencing for Strongylocentrotus purpuratus.</title>
        <authorList>
            <person name="Murali S."/>
            <person name="Liu Y."/>
            <person name="Vee V."/>
            <person name="English A."/>
            <person name="Wang M."/>
            <person name="Skinner E."/>
            <person name="Han Y."/>
            <person name="Muzny D.M."/>
            <person name="Worley K.C."/>
            <person name="Gibbs R.A."/>
        </authorList>
    </citation>
    <scope>NUCLEOTIDE SEQUENCE</scope>
</reference>
<evidence type="ECO:0000256" key="7">
    <source>
        <dbReference type="SAM" id="Coils"/>
    </source>
</evidence>